<evidence type="ECO:0000313" key="7">
    <source>
        <dbReference type="EMBL" id="KAF7246781.1"/>
    </source>
</evidence>
<dbReference type="Proteomes" id="UP000822476">
    <property type="component" value="Unassembled WGS sequence"/>
</dbReference>
<dbReference type="SUPFAM" id="SSF49354">
    <property type="entry name" value="PapD-like"/>
    <property type="match status" value="1"/>
</dbReference>
<dbReference type="PANTHER" id="PTHR34441:SF1">
    <property type="entry name" value="MOTILE SPERM DOMAIN-CONTAINING 1"/>
    <property type="match status" value="1"/>
</dbReference>
<feature type="domain" description="MSP" evidence="6">
    <location>
        <begin position="6"/>
        <end position="126"/>
    </location>
</feature>
<dbReference type="InterPro" id="IPR000535">
    <property type="entry name" value="MSP_dom"/>
</dbReference>
<evidence type="ECO:0000256" key="4">
    <source>
        <dbReference type="ARBA" id="ARBA00023136"/>
    </source>
</evidence>
<evidence type="ECO:0000256" key="3">
    <source>
        <dbReference type="ARBA" id="ARBA00022989"/>
    </source>
</evidence>
<dbReference type="AlphaFoldDB" id="A0A8S9YLU8"/>
<dbReference type="EMBL" id="JTDE01005884">
    <property type="protein sequence ID" value="KAF7246781.1"/>
    <property type="molecule type" value="Genomic_DNA"/>
</dbReference>
<sequence length="371" mass="40954">MSLFNDVLVRPTEISFIQSVTNALSPVEVLVLNKSRKALRYKVLCTARLNYSLSKCKGVLEPGNFIKIAIEVIQPIREHTRKDFFKIQFFSCSDNSLQGEKYISSNVWADPGDSSFQTLESDSCSSWPGRSGVPNPRAISLSRTASNTVAETSANSVMHGSSARQMVAALMGNADRPNSIRHSCEPRSHTGNKTTKFNALPATQPSPSSKASLQGFGYLHHLLHFVAFTICLAGISLPMLTHDLNGLLHWAFPADAARQQTQISVPTDICQLHTGPHSSRPCTSCTDETYRNSYSGDDRSYEDDFSRHSHLAVLSFKAAFANICGALRTMNALTVITNLSWFFLGMLSVHFMRSKSEILQSLDLKNITIIM</sequence>
<keyword evidence="2" id="KW-0812">Transmembrane</keyword>
<evidence type="ECO:0000256" key="5">
    <source>
        <dbReference type="SAM" id="MobiDB-lite"/>
    </source>
</evidence>
<feature type="region of interest" description="Disordered" evidence="5">
    <location>
        <begin position="178"/>
        <end position="206"/>
    </location>
</feature>
<dbReference type="InterPro" id="IPR039283">
    <property type="entry name" value="MOSPD1/3"/>
</dbReference>
<proteinExistence type="predicted"/>
<evidence type="ECO:0000259" key="6">
    <source>
        <dbReference type="PROSITE" id="PS50202"/>
    </source>
</evidence>
<protein>
    <recommendedName>
        <fullName evidence="6">MSP domain-containing protein</fullName>
    </recommendedName>
</protein>
<dbReference type="PANTHER" id="PTHR34441">
    <property type="entry name" value="MOTILE SPERM DOMAIN-CONTAINING PROTEIN 1"/>
    <property type="match status" value="1"/>
</dbReference>
<feature type="compositionally biased region" description="Polar residues" evidence="5">
    <location>
        <begin position="189"/>
        <end position="206"/>
    </location>
</feature>
<evidence type="ECO:0000256" key="1">
    <source>
        <dbReference type="ARBA" id="ARBA00004141"/>
    </source>
</evidence>
<keyword evidence="8" id="KW-1185">Reference proteome</keyword>
<dbReference type="PROSITE" id="PS50202">
    <property type="entry name" value="MSP"/>
    <property type="match status" value="1"/>
</dbReference>
<keyword evidence="4" id="KW-0472">Membrane</keyword>
<evidence type="ECO:0000256" key="2">
    <source>
        <dbReference type="ARBA" id="ARBA00022692"/>
    </source>
</evidence>
<comment type="caution">
    <text evidence="7">The sequence shown here is derived from an EMBL/GenBank/DDBJ whole genome shotgun (WGS) entry which is preliminary data.</text>
</comment>
<dbReference type="Pfam" id="PF00635">
    <property type="entry name" value="Motile_Sperm"/>
    <property type="match status" value="1"/>
</dbReference>
<reference evidence="7" key="1">
    <citation type="submission" date="2019-07" db="EMBL/GenBank/DDBJ databases">
        <title>Annotation for the trematode Paragonimus miyazaki's.</title>
        <authorList>
            <person name="Choi Y.-J."/>
        </authorList>
    </citation>
    <scope>NUCLEOTIDE SEQUENCE</scope>
    <source>
        <strain evidence="7">Japan</strain>
    </source>
</reference>
<dbReference type="GO" id="GO:0005737">
    <property type="term" value="C:cytoplasm"/>
    <property type="evidence" value="ECO:0007669"/>
    <property type="project" value="TreeGrafter"/>
</dbReference>
<dbReference type="InterPro" id="IPR013783">
    <property type="entry name" value="Ig-like_fold"/>
</dbReference>
<gene>
    <name evidence="7" type="ORF">EG68_09420</name>
</gene>
<organism evidence="7 8">
    <name type="scientific">Paragonimus skrjabini miyazakii</name>
    <dbReference type="NCBI Taxonomy" id="59628"/>
    <lineage>
        <taxon>Eukaryota</taxon>
        <taxon>Metazoa</taxon>
        <taxon>Spiralia</taxon>
        <taxon>Lophotrochozoa</taxon>
        <taxon>Platyhelminthes</taxon>
        <taxon>Trematoda</taxon>
        <taxon>Digenea</taxon>
        <taxon>Plagiorchiida</taxon>
        <taxon>Troglotremata</taxon>
        <taxon>Troglotrematidae</taxon>
        <taxon>Paragonimus</taxon>
    </lineage>
</organism>
<dbReference type="GO" id="GO:0016020">
    <property type="term" value="C:membrane"/>
    <property type="evidence" value="ECO:0007669"/>
    <property type="project" value="UniProtKB-SubCell"/>
</dbReference>
<accession>A0A8S9YLU8</accession>
<dbReference type="Gene3D" id="2.60.40.10">
    <property type="entry name" value="Immunoglobulins"/>
    <property type="match status" value="1"/>
</dbReference>
<dbReference type="InterPro" id="IPR008962">
    <property type="entry name" value="PapD-like_sf"/>
</dbReference>
<comment type="subcellular location">
    <subcellularLocation>
        <location evidence="1">Membrane</location>
        <topology evidence="1">Multi-pass membrane protein</topology>
    </subcellularLocation>
</comment>
<dbReference type="OrthoDB" id="10022288at2759"/>
<keyword evidence="3" id="KW-1133">Transmembrane helix</keyword>
<evidence type="ECO:0000313" key="8">
    <source>
        <dbReference type="Proteomes" id="UP000822476"/>
    </source>
</evidence>
<name>A0A8S9YLU8_9TREM</name>